<accession>A0ABS0Q880</accession>
<sequence>MRFFTLRRVLALVLLLAVLGAVVAVWILGSDYGRRLVAQKVRKGLTQNSELVLAPFRVEMSPWRDFPHLTASIQHLALTDTSFQKSVPVLSIGRVDLRVELLSLLRGRVEVARVEIDDVNFQERVDSLGRAWGLRGKRRKGTGNVPKINLKLDELVVNNFRFSSHNGYSRGAFGVQVRQARLQGRLRGGVLRVAGTLEGELSYLRTRAGTLFEREPVTAWVNYKYSFENRQGLIYRTRATLNGDTIRVSGTHTVAADQPAGTMMALRFVGNQPLVDVLHAALPPRLEPYLAGTTSPSKAHIHYTITGLSGPKVTPRNVLTFGLRGASLQWPEPARHIRRWDLVGTYDNGPQQNIRSTVLTLRRCRVYSAAGQLDVALTLQNFRRPFLNGHFRGRTELTELAALLASNRWQARGGTADIDVHLRGLLPPRADRPAPKRPQRPMSLRGTVTLHRASLVLPARGADISGLDVQVGLRDSLWHLANASGVLNEMRFKASATTVDLLGYLNGQLATASISGQFAVDELRVPQLRTLMQPVPRTGDEGFAPTSLPKPNRTRTPRDKAQLAATLGSALIPPGLLLDVSLRCQRLLLATDTLSNLAVTIHHDGQRVRLEHLAGRVWGGDVRGDVQWPTDPENRVAPVQYRVGVHFASINYQQFLARLNRPAPEAVKVVRTRRRKANGGASPALHDLLLSANGQLTLDIDRVDLPEDETMRRVSLQLEKSGPTLRMPYLRFLTPEGGHGEASGTAQVEGLRLTAADADLTLRYGNLDVQRLLGLIASLTAHPDSVPTARTLARAERRAERRAQRRLLPGNQSLFSNGVLSAVLRVEADNVHYGPLRGGRFRLVSHLLDGEARLDNCSFDGLQGHLSLSGYMRSTANRAHHATQLQVRLEDIELPALFATATSMGLNMLGGDNIKGSLRGVADIRTDLGPTFLPSLLQTAGYLKTDVRDLELINVEALMEALKFMKSERTGHLYFEPVRAEFVLAQGQIIIPGLHLNSNLSNLEVSGHYGLEGATNLFIGLKPLQALFGNNDKRVERIQNGETVSKSTSGKLTYVNLRRTAPGEKYKVRLFQRDEHRDAMTRLQEQYRGFLRTQRLDTTVRMLR</sequence>
<protein>
    <submittedName>
        <fullName evidence="2">AsmA family protein</fullName>
    </submittedName>
</protein>
<dbReference type="PROSITE" id="PS50096">
    <property type="entry name" value="IQ"/>
    <property type="match status" value="1"/>
</dbReference>
<dbReference type="RefSeq" id="WP_198075751.1">
    <property type="nucleotide sequence ID" value="NZ_JAEDAE010000005.1"/>
</dbReference>
<evidence type="ECO:0000256" key="1">
    <source>
        <dbReference type="SAM" id="MobiDB-lite"/>
    </source>
</evidence>
<evidence type="ECO:0000313" key="2">
    <source>
        <dbReference type="EMBL" id="MBH8558884.1"/>
    </source>
</evidence>
<organism evidence="2 3">
    <name type="scientific">Hymenobacter negativus</name>
    <dbReference type="NCBI Taxonomy" id="2795026"/>
    <lineage>
        <taxon>Bacteria</taxon>
        <taxon>Pseudomonadati</taxon>
        <taxon>Bacteroidota</taxon>
        <taxon>Cytophagia</taxon>
        <taxon>Cytophagales</taxon>
        <taxon>Hymenobacteraceae</taxon>
        <taxon>Hymenobacter</taxon>
    </lineage>
</organism>
<dbReference type="InterPro" id="IPR052894">
    <property type="entry name" value="AsmA-related"/>
</dbReference>
<dbReference type="PANTHER" id="PTHR30441:SF8">
    <property type="entry name" value="DUF748 DOMAIN-CONTAINING PROTEIN"/>
    <property type="match status" value="1"/>
</dbReference>
<reference evidence="2 3" key="1">
    <citation type="submission" date="2020-12" db="EMBL/GenBank/DDBJ databases">
        <title>Hymenobacter sp.</title>
        <authorList>
            <person name="Kim M.K."/>
        </authorList>
    </citation>
    <scope>NUCLEOTIDE SEQUENCE [LARGE SCALE GENOMIC DNA]</scope>
    <source>
        <strain evidence="2 3">BT442</strain>
    </source>
</reference>
<name>A0ABS0Q880_9BACT</name>
<evidence type="ECO:0000313" key="3">
    <source>
        <dbReference type="Proteomes" id="UP000625631"/>
    </source>
</evidence>
<dbReference type="Proteomes" id="UP000625631">
    <property type="component" value="Unassembled WGS sequence"/>
</dbReference>
<gene>
    <name evidence="2" type="ORF">I7X13_12535</name>
</gene>
<keyword evidence="3" id="KW-1185">Reference proteome</keyword>
<proteinExistence type="predicted"/>
<dbReference type="PANTHER" id="PTHR30441">
    <property type="entry name" value="DUF748 DOMAIN-CONTAINING PROTEIN"/>
    <property type="match status" value="1"/>
</dbReference>
<feature type="region of interest" description="Disordered" evidence="1">
    <location>
        <begin position="534"/>
        <end position="557"/>
    </location>
</feature>
<dbReference type="EMBL" id="JAEDAE010000005">
    <property type="protein sequence ID" value="MBH8558884.1"/>
    <property type="molecule type" value="Genomic_DNA"/>
</dbReference>
<comment type="caution">
    <text evidence="2">The sequence shown here is derived from an EMBL/GenBank/DDBJ whole genome shotgun (WGS) entry which is preliminary data.</text>
</comment>